<proteinExistence type="predicted"/>
<sequence length="93" mass="10219">MVAWRDDKGTMLPECWKRGGHPKLTVRGGTLEDTALIAAARNALPALLDLVDALEVAVHEQEADLAMESAMRMMAETKVETLLDRVEELEGES</sequence>
<dbReference type="EMBL" id="PGTO01000013">
    <property type="protein sequence ID" value="RAU21063.1"/>
    <property type="molecule type" value="Genomic_DNA"/>
</dbReference>
<organism evidence="1 2">
    <name type="scientific">Paramagnetospirillum kuznetsovii</name>
    <dbReference type="NCBI Taxonomy" id="2053833"/>
    <lineage>
        <taxon>Bacteria</taxon>
        <taxon>Pseudomonadati</taxon>
        <taxon>Pseudomonadota</taxon>
        <taxon>Alphaproteobacteria</taxon>
        <taxon>Rhodospirillales</taxon>
        <taxon>Magnetospirillaceae</taxon>
        <taxon>Paramagnetospirillum</taxon>
    </lineage>
</organism>
<accession>A0A364NVI1</accession>
<comment type="caution">
    <text evidence="1">The sequence shown here is derived from an EMBL/GenBank/DDBJ whole genome shotgun (WGS) entry which is preliminary data.</text>
</comment>
<protein>
    <submittedName>
        <fullName evidence="1">Uncharacterized protein</fullName>
    </submittedName>
</protein>
<dbReference type="AlphaFoldDB" id="A0A364NVI1"/>
<evidence type="ECO:0000313" key="1">
    <source>
        <dbReference type="EMBL" id="RAU21063.1"/>
    </source>
</evidence>
<gene>
    <name evidence="1" type="ORF">CU669_15005</name>
</gene>
<keyword evidence="2" id="KW-1185">Reference proteome</keyword>
<dbReference type="Proteomes" id="UP000251075">
    <property type="component" value="Unassembled WGS sequence"/>
</dbReference>
<name>A0A364NVI1_9PROT</name>
<evidence type="ECO:0000313" key="2">
    <source>
        <dbReference type="Proteomes" id="UP000251075"/>
    </source>
</evidence>
<reference evidence="1 2" key="1">
    <citation type="submission" date="2017-11" db="EMBL/GenBank/DDBJ databases">
        <title>Draft genome sequence of magnetotactic bacterium Magnetospirillum kuznetsovii LBB-42.</title>
        <authorList>
            <person name="Grouzdev D.S."/>
            <person name="Rysina M.S."/>
            <person name="Baslerov R.V."/>
            <person name="Koziaeva V."/>
        </authorList>
    </citation>
    <scope>NUCLEOTIDE SEQUENCE [LARGE SCALE GENOMIC DNA]</scope>
    <source>
        <strain evidence="1 2">LBB-42</strain>
    </source>
</reference>